<organism evidence="2 3">
    <name type="scientific">Helobdella robusta</name>
    <name type="common">Californian leech</name>
    <dbReference type="NCBI Taxonomy" id="6412"/>
    <lineage>
        <taxon>Eukaryota</taxon>
        <taxon>Metazoa</taxon>
        <taxon>Spiralia</taxon>
        <taxon>Lophotrochozoa</taxon>
        <taxon>Annelida</taxon>
        <taxon>Clitellata</taxon>
        <taxon>Hirudinea</taxon>
        <taxon>Rhynchobdellida</taxon>
        <taxon>Glossiphoniidae</taxon>
        <taxon>Helobdella</taxon>
    </lineage>
</organism>
<accession>T1FAU3</accession>
<dbReference type="RefSeq" id="XP_009022326.1">
    <property type="nucleotide sequence ID" value="XM_009024078.1"/>
</dbReference>
<dbReference type="AlphaFoldDB" id="T1FAU3"/>
<protein>
    <submittedName>
        <fullName evidence="1 2">Uncharacterized protein</fullName>
    </submittedName>
</protein>
<name>T1FAU3_HELRO</name>
<reference evidence="1 3" key="2">
    <citation type="journal article" date="2013" name="Nature">
        <title>Insights into bilaterian evolution from three spiralian genomes.</title>
        <authorList>
            <person name="Simakov O."/>
            <person name="Marletaz F."/>
            <person name="Cho S.J."/>
            <person name="Edsinger-Gonzales E."/>
            <person name="Havlak P."/>
            <person name="Hellsten U."/>
            <person name="Kuo D.H."/>
            <person name="Larsson T."/>
            <person name="Lv J."/>
            <person name="Arendt D."/>
            <person name="Savage R."/>
            <person name="Osoegawa K."/>
            <person name="de Jong P."/>
            <person name="Grimwood J."/>
            <person name="Chapman J.A."/>
            <person name="Shapiro H."/>
            <person name="Aerts A."/>
            <person name="Otillar R.P."/>
            <person name="Terry A.Y."/>
            <person name="Boore J.L."/>
            <person name="Grigoriev I.V."/>
            <person name="Lindberg D.R."/>
            <person name="Seaver E.C."/>
            <person name="Weisblat D.A."/>
            <person name="Putnam N.H."/>
            <person name="Rokhsar D.S."/>
        </authorList>
    </citation>
    <scope>NUCLEOTIDE SEQUENCE</scope>
</reference>
<dbReference type="EMBL" id="AMQM01005812">
    <property type="status" value="NOT_ANNOTATED_CDS"/>
    <property type="molecule type" value="Genomic_DNA"/>
</dbReference>
<dbReference type="Proteomes" id="UP000015101">
    <property type="component" value="Unassembled WGS sequence"/>
</dbReference>
<dbReference type="EMBL" id="KB097106">
    <property type="protein sequence ID" value="ESN99559.1"/>
    <property type="molecule type" value="Genomic_DNA"/>
</dbReference>
<dbReference type="InParanoid" id="T1FAU3"/>
<evidence type="ECO:0000313" key="3">
    <source>
        <dbReference type="Proteomes" id="UP000015101"/>
    </source>
</evidence>
<dbReference type="KEGG" id="hro:HELRODRAFT_176726"/>
<dbReference type="HOGENOM" id="CLU_1054786_0_0_1"/>
<keyword evidence="3" id="KW-1185">Reference proteome</keyword>
<evidence type="ECO:0000313" key="2">
    <source>
        <dbReference type="EnsemblMetazoa" id="HelroP176726"/>
    </source>
</evidence>
<sequence>MLEHKGQTAAVHGVVEDEVHCSIQTSQPLIGTVNNNITDAIVDNDTKVLTTYSMSRRNLETIVEAIKHLEGEKEPTFTPKVIQPEHQRQQLQKTTTQQQQQKQITQQQQHLSIIPQILIQHQQLVPQHLPFLKSPQKHQVKKTISHEHQVLKLLQQQQQQLLHKSTSLLQVAKNVHHHQQQQQQAHLHQQLQTSQFISLIQPSSPYCSPLSSPPLSSTPPQIMPHPLTSPTTHHFLSPIIICSPDSTFLKGATQLASLTTLDQS</sequence>
<reference evidence="3" key="1">
    <citation type="submission" date="2012-12" db="EMBL/GenBank/DDBJ databases">
        <authorList>
            <person name="Hellsten U."/>
            <person name="Grimwood J."/>
            <person name="Chapman J.A."/>
            <person name="Shapiro H."/>
            <person name="Aerts A."/>
            <person name="Otillar R.P."/>
            <person name="Terry A.Y."/>
            <person name="Boore J.L."/>
            <person name="Simakov O."/>
            <person name="Marletaz F."/>
            <person name="Cho S.-J."/>
            <person name="Edsinger-Gonzales E."/>
            <person name="Havlak P."/>
            <person name="Kuo D.-H."/>
            <person name="Larsson T."/>
            <person name="Lv J."/>
            <person name="Arendt D."/>
            <person name="Savage R."/>
            <person name="Osoegawa K."/>
            <person name="de Jong P."/>
            <person name="Lindberg D.R."/>
            <person name="Seaver E.C."/>
            <person name="Weisblat D.A."/>
            <person name="Putnam N.H."/>
            <person name="Grigoriev I.V."/>
            <person name="Rokhsar D.S."/>
        </authorList>
    </citation>
    <scope>NUCLEOTIDE SEQUENCE</scope>
</reference>
<reference evidence="2" key="3">
    <citation type="submission" date="2015-06" db="UniProtKB">
        <authorList>
            <consortium name="EnsemblMetazoa"/>
        </authorList>
    </citation>
    <scope>IDENTIFICATION</scope>
</reference>
<dbReference type="GeneID" id="20205942"/>
<gene>
    <name evidence="2" type="primary">20205942</name>
    <name evidence="1" type="ORF">HELRODRAFT_176726</name>
</gene>
<proteinExistence type="predicted"/>
<evidence type="ECO:0000313" key="1">
    <source>
        <dbReference type="EMBL" id="ESN99559.1"/>
    </source>
</evidence>
<dbReference type="EnsemblMetazoa" id="HelroT176726">
    <property type="protein sequence ID" value="HelroP176726"/>
    <property type="gene ID" value="HelroG176726"/>
</dbReference>
<dbReference type="CTD" id="20205942"/>